<dbReference type="EMBL" id="CADCTU010000534">
    <property type="protein sequence ID" value="CAA9328120.1"/>
    <property type="molecule type" value="Genomic_DNA"/>
</dbReference>
<organism evidence="2">
    <name type="scientific">uncultured Gemmatimonadaceae bacterium</name>
    <dbReference type="NCBI Taxonomy" id="246130"/>
    <lineage>
        <taxon>Bacteria</taxon>
        <taxon>Pseudomonadati</taxon>
        <taxon>Gemmatimonadota</taxon>
        <taxon>Gemmatimonadia</taxon>
        <taxon>Gemmatimonadales</taxon>
        <taxon>Gemmatimonadaceae</taxon>
        <taxon>environmental samples</taxon>
    </lineage>
</organism>
<feature type="compositionally biased region" description="Basic and acidic residues" evidence="1">
    <location>
        <begin position="33"/>
        <end position="44"/>
    </location>
</feature>
<feature type="region of interest" description="Disordered" evidence="1">
    <location>
        <begin position="1"/>
        <end position="73"/>
    </location>
</feature>
<proteinExistence type="predicted"/>
<feature type="compositionally biased region" description="Basic residues" evidence="1">
    <location>
        <begin position="16"/>
        <end position="32"/>
    </location>
</feature>
<keyword evidence="2" id="KW-0687">Ribonucleoprotein</keyword>
<keyword evidence="2" id="KW-0689">Ribosomal protein</keyword>
<accession>A0A6J4LBW8</accession>
<feature type="compositionally biased region" description="Basic and acidic residues" evidence="1">
    <location>
        <begin position="52"/>
        <end position="67"/>
    </location>
</feature>
<dbReference type="AlphaFoldDB" id="A0A6J4LBW8"/>
<dbReference type="GO" id="GO:0005840">
    <property type="term" value="C:ribosome"/>
    <property type="evidence" value="ECO:0007669"/>
    <property type="project" value="UniProtKB-KW"/>
</dbReference>
<feature type="non-terminal residue" evidence="2">
    <location>
        <position position="73"/>
    </location>
</feature>
<name>A0A6J4LBW8_9BACT</name>
<gene>
    <name evidence="2" type="ORF">AVDCRST_MAG11-2336</name>
</gene>
<reference evidence="2" key="1">
    <citation type="submission" date="2020-02" db="EMBL/GenBank/DDBJ databases">
        <authorList>
            <person name="Meier V. D."/>
        </authorList>
    </citation>
    <scope>NUCLEOTIDE SEQUENCE</scope>
    <source>
        <strain evidence="2">AVDCRST_MAG11</strain>
    </source>
</reference>
<evidence type="ECO:0000313" key="2">
    <source>
        <dbReference type="EMBL" id="CAA9328120.1"/>
    </source>
</evidence>
<sequence>APTAEELPVLRDPRPLRRLQGRPHAGPLHHRPRQDPPEPAERHVCAAPAPALDRREARPPSRADPLHPRLPGV</sequence>
<protein>
    <submittedName>
        <fullName evidence="2">SSU ribosomal protein S18p @ SSU ribosomal protein S18p, zinc-independent</fullName>
    </submittedName>
</protein>
<feature type="non-terminal residue" evidence="2">
    <location>
        <position position="1"/>
    </location>
</feature>
<evidence type="ECO:0000256" key="1">
    <source>
        <dbReference type="SAM" id="MobiDB-lite"/>
    </source>
</evidence>